<feature type="compositionally biased region" description="Acidic residues" evidence="19">
    <location>
        <begin position="33"/>
        <end position="47"/>
    </location>
</feature>
<feature type="coiled-coil region" evidence="18">
    <location>
        <begin position="294"/>
        <end position="328"/>
    </location>
</feature>
<dbReference type="SMART" id="SM00320">
    <property type="entry name" value="WD40"/>
    <property type="match status" value="2"/>
</dbReference>
<dbReference type="Proteomes" id="UP001152803">
    <property type="component" value="Unassembled WGS sequence"/>
</dbReference>
<feature type="region of interest" description="Disordered" evidence="19">
    <location>
        <begin position="125"/>
        <end position="170"/>
    </location>
</feature>
<comment type="pathway">
    <text evidence="4">Protein modification; protein ubiquitination.</text>
</comment>
<dbReference type="Pfam" id="PF00839">
    <property type="entry name" value="Cys_rich_FGFR"/>
    <property type="match status" value="2"/>
</dbReference>
<dbReference type="SUPFAM" id="SSF50978">
    <property type="entry name" value="WD40 repeat-like"/>
    <property type="match status" value="1"/>
</dbReference>
<feature type="domain" description="RING-type" evidence="20">
    <location>
        <begin position="212"/>
        <end position="256"/>
    </location>
</feature>
<comment type="caution">
    <text evidence="21">The sequence shown here is derived from an EMBL/GenBank/DDBJ whole genome shotgun (WGS) entry which is preliminary data.</text>
</comment>
<evidence type="ECO:0000256" key="4">
    <source>
        <dbReference type="ARBA" id="ARBA00004906"/>
    </source>
</evidence>
<keyword evidence="22" id="KW-1185">Reference proteome</keyword>
<evidence type="ECO:0000256" key="1">
    <source>
        <dbReference type="ARBA" id="ARBA00000900"/>
    </source>
</evidence>
<organism evidence="21 22">
    <name type="scientific">Conger conger</name>
    <name type="common">Conger eel</name>
    <name type="synonym">Muraena conger</name>
    <dbReference type="NCBI Taxonomy" id="82655"/>
    <lineage>
        <taxon>Eukaryota</taxon>
        <taxon>Metazoa</taxon>
        <taxon>Chordata</taxon>
        <taxon>Craniata</taxon>
        <taxon>Vertebrata</taxon>
        <taxon>Euteleostomi</taxon>
        <taxon>Actinopterygii</taxon>
        <taxon>Neopterygii</taxon>
        <taxon>Teleostei</taxon>
        <taxon>Anguilliformes</taxon>
        <taxon>Congridae</taxon>
        <taxon>Conger</taxon>
    </lineage>
</organism>
<keyword evidence="10" id="KW-0677">Repeat</keyword>
<evidence type="ECO:0000256" key="3">
    <source>
        <dbReference type="ARBA" id="ARBA00004496"/>
    </source>
</evidence>
<evidence type="ECO:0000259" key="20">
    <source>
        <dbReference type="PROSITE" id="PS50089"/>
    </source>
</evidence>
<feature type="region of interest" description="Disordered" evidence="19">
    <location>
        <begin position="12"/>
        <end position="57"/>
    </location>
</feature>
<dbReference type="SUPFAM" id="SSF57850">
    <property type="entry name" value="RING/U-box"/>
    <property type="match status" value="1"/>
</dbReference>
<dbReference type="GO" id="GO:0005737">
    <property type="term" value="C:cytoplasm"/>
    <property type="evidence" value="ECO:0007669"/>
    <property type="project" value="UniProtKB-SubCell"/>
</dbReference>
<keyword evidence="7" id="KW-0853">WD repeat</keyword>
<feature type="region of interest" description="Disordered" evidence="19">
    <location>
        <begin position="396"/>
        <end position="441"/>
    </location>
</feature>
<dbReference type="GO" id="GO:0016567">
    <property type="term" value="P:protein ubiquitination"/>
    <property type="evidence" value="ECO:0007669"/>
    <property type="project" value="InterPro"/>
</dbReference>
<dbReference type="CDD" id="cd16450">
    <property type="entry name" value="mRING-C3HGC3_RFWD3"/>
    <property type="match status" value="1"/>
</dbReference>
<evidence type="ECO:0000256" key="10">
    <source>
        <dbReference type="ARBA" id="ARBA00022737"/>
    </source>
</evidence>
<dbReference type="Pfam" id="PF13639">
    <property type="entry name" value="zf-RING_2"/>
    <property type="match status" value="1"/>
</dbReference>
<evidence type="ECO:0000256" key="9">
    <source>
        <dbReference type="ARBA" id="ARBA00022723"/>
    </source>
</evidence>
<feature type="compositionally biased region" description="Basic and acidic residues" evidence="19">
    <location>
        <begin position="413"/>
        <end position="422"/>
    </location>
</feature>
<dbReference type="AlphaFoldDB" id="A0A9Q1HPN2"/>
<keyword evidence="8" id="KW-0808">Transferase</keyword>
<dbReference type="GO" id="GO:0008270">
    <property type="term" value="F:zinc ion binding"/>
    <property type="evidence" value="ECO:0007669"/>
    <property type="project" value="UniProtKB-KW"/>
</dbReference>
<dbReference type="GO" id="GO:0016020">
    <property type="term" value="C:membrane"/>
    <property type="evidence" value="ECO:0007669"/>
    <property type="project" value="InterPro"/>
</dbReference>
<dbReference type="InterPro" id="IPR015943">
    <property type="entry name" value="WD40/YVTN_repeat-like_dom_sf"/>
</dbReference>
<dbReference type="SMART" id="SM00184">
    <property type="entry name" value="RING"/>
    <property type="match status" value="1"/>
</dbReference>
<keyword evidence="11" id="KW-0227">DNA damage</keyword>
<keyword evidence="13" id="KW-0833">Ubl conjugation pathway</keyword>
<feature type="compositionally biased region" description="Low complexity" evidence="19">
    <location>
        <begin position="140"/>
        <end position="157"/>
    </location>
</feature>
<evidence type="ECO:0000313" key="21">
    <source>
        <dbReference type="EMBL" id="KAJ8252573.1"/>
    </source>
</evidence>
<dbReference type="Gene3D" id="3.30.40.10">
    <property type="entry name" value="Zinc/RING finger domain, C3HC4 (zinc finger)"/>
    <property type="match status" value="1"/>
</dbReference>
<evidence type="ECO:0000256" key="14">
    <source>
        <dbReference type="ARBA" id="ARBA00022833"/>
    </source>
</evidence>
<gene>
    <name evidence="21" type="ORF">COCON_G00218850</name>
</gene>
<dbReference type="InterPro" id="IPR001893">
    <property type="entry name" value="Cys-rich_GLG1_repeat"/>
</dbReference>
<evidence type="ECO:0000256" key="5">
    <source>
        <dbReference type="ARBA" id="ARBA00012483"/>
    </source>
</evidence>
<feature type="compositionally biased region" description="Pro residues" evidence="19">
    <location>
        <begin position="159"/>
        <end position="168"/>
    </location>
</feature>
<keyword evidence="14" id="KW-0862">Zinc</keyword>
<keyword evidence="6" id="KW-0963">Cytoplasm</keyword>
<comment type="catalytic activity">
    <reaction evidence="1">
        <text>S-ubiquitinyl-[E2 ubiquitin-conjugating enzyme]-L-cysteine + [acceptor protein]-L-lysine = [E2 ubiquitin-conjugating enzyme]-L-cysteine + N(6)-ubiquitinyl-[acceptor protein]-L-lysine.</text>
        <dbReference type="EC" id="2.3.2.27"/>
    </reaction>
</comment>
<dbReference type="EC" id="2.3.2.27" evidence="5"/>
<evidence type="ECO:0000256" key="15">
    <source>
        <dbReference type="ARBA" id="ARBA00023204"/>
    </source>
</evidence>
<evidence type="ECO:0000256" key="11">
    <source>
        <dbReference type="ARBA" id="ARBA00022763"/>
    </source>
</evidence>
<comment type="subcellular location">
    <subcellularLocation>
        <location evidence="3">Cytoplasm</location>
    </subcellularLocation>
    <subcellularLocation>
        <location evidence="2">Nucleus</location>
        <location evidence="2">PML body</location>
    </subcellularLocation>
</comment>
<keyword evidence="15" id="KW-0234">DNA repair</keyword>
<dbReference type="PROSITE" id="PS50089">
    <property type="entry name" value="ZF_RING_2"/>
    <property type="match status" value="1"/>
</dbReference>
<keyword evidence="16" id="KW-0539">Nucleus</keyword>
<dbReference type="Pfam" id="PF23419">
    <property type="entry name" value="WD40_RFWD3"/>
    <property type="match status" value="1"/>
</dbReference>
<dbReference type="InterPro" id="IPR037381">
    <property type="entry name" value="RFWD3"/>
</dbReference>
<evidence type="ECO:0000256" key="16">
    <source>
        <dbReference type="ARBA" id="ARBA00023242"/>
    </source>
</evidence>
<sequence>MEDMEVDLLLGGTETVTGDGGAQLPILIPDSDSSTDVEENEEAEVEPSDPPHPPRLLMSAWAFSQGMEPGPRTAPAPSAPRAIRRRAARPGPRLRFSTQPSLAPSRPLDFLLRVPSAVAAAPAFGNAPPVSESEDEDEAPAPASPLLLAPLSDLGPSAPGGPAPPPDPAAADHVVAVVTERSAPIAAKQPELALRAPPAGADKEDEGEGETCSICFESWTTTGEHRLATLRCGHLFGFKCIERWLRGDGAKCPQCNKKAKKSDIVPLYARKLRALDNSEQESMRRSLQLEHELRRKAELESAQCRLQLQVLTDECGKLRKQVQELKTLMAQPGCGLSQPSGGGPALGLSQRQDGAPGRHYAFAKAVLVSQTGGCRVMSYCEPLSCLLVSQPSPQATLRHAPAPTRCHAPTRPTRSDTPDTPRHAQTRPDTPRHAPTRSDTLRHAPTLSLRCGVKKISAVDLKAFQYPHLLPHNTLKLSRYPTPESLKLSSLLTNTVVQTYNAGRPVWSCCWCLDNRNYIYAGLNNGSVLLYDTRDTSTHVQELTPQGSRCPVASLSYVPRAASSTFPCGGLIAGSLDGGCFWEQVDELTYRPHVLPLETGGCTDIQVEPESRHCLVTYRPGRSNPLLRCVLMELSRAPQDSARPPACSCLPVQTFSAGPSCKLLTKSAVFPSPARDHSTLVCAGDEASHSTMVWDAGTGALIQKLPADLPVLDICPFEVNQDSYLASLTEKMLKIYKWDAVERSEVGQAAGASQPRRATGWKLAEEEACREDLTRLCPKHTWNNNLAVLECLQDKKEDSEIAADCNHLLWNYKLNLTTDPKFESVAVEVCKTTIVEIKECAEEERGKGYLLSCLVDHRGNITEYQCHQYITKMTTIIFSDYRLICGFMDKCREDINTLHCGSISAGEKDIHSQGEVISCLEKGLVKEAEEQDGRRVIKEDCKKAIMRVAELSGSNPLEQCFHLDRYLYFSCREATGTVLALPVLYCTPRTA</sequence>
<dbReference type="PANTHER" id="PTHR16047:SF7">
    <property type="entry name" value="E3 UBIQUITIN-PROTEIN LIGASE RFWD3"/>
    <property type="match status" value="1"/>
</dbReference>
<keyword evidence="9" id="KW-0479">Metal-binding</keyword>
<keyword evidence="12 17" id="KW-0863">Zinc-finger</keyword>
<dbReference type="GO" id="GO:0036297">
    <property type="term" value="P:interstrand cross-link repair"/>
    <property type="evidence" value="ECO:0007669"/>
    <property type="project" value="InterPro"/>
</dbReference>
<evidence type="ECO:0000256" key="8">
    <source>
        <dbReference type="ARBA" id="ARBA00022679"/>
    </source>
</evidence>
<dbReference type="EMBL" id="JAFJMO010000017">
    <property type="protein sequence ID" value="KAJ8252573.1"/>
    <property type="molecule type" value="Genomic_DNA"/>
</dbReference>
<evidence type="ECO:0000256" key="6">
    <source>
        <dbReference type="ARBA" id="ARBA00022490"/>
    </source>
</evidence>
<dbReference type="OrthoDB" id="5600418at2759"/>
<dbReference type="GO" id="GO:0016605">
    <property type="term" value="C:PML body"/>
    <property type="evidence" value="ECO:0007669"/>
    <property type="project" value="UniProtKB-SubCell"/>
</dbReference>
<protein>
    <recommendedName>
        <fullName evidence="5">RING-type E3 ubiquitin transferase</fullName>
        <ecNumber evidence="5">2.3.2.27</ecNumber>
    </recommendedName>
</protein>
<dbReference type="Gene3D" id="2.130.10.10">
    <property type="entry name" value="YVTN repeat-like/Quinoprotein amine dehydrogenase"/>
    <property type="match status" value="1"/>
</dbReference>
<reference evidence="21" key="1">
    <citation type="journal article" date="2023" name="Science">
        <title>Genome structures resolve the early diversification of teleost fishes.</title>
        <authorList>
            <person name="Parey E."/>
            <person name="Louis A."/>
            <person name="Montfort J."/>
            <person name="Bouchez O."/>
            <person name="Roques C."/>
            <person name="Iampietro C."/>
            <person name="Lluch J."/>
            <person name="Castinel A."/>
            <person name="Donnadieu C."/>
            <person name="Desvignes T."/>
            <person name="Floi Bucao C."/>
            <person name="Jouanno E."/>
            <person name="Wen M."/>
            <person name="Mejri S."/>
            <person name="Dirks R."/>
            <person name="Jansen H."/>
            <person name="Henkel C."/>
            <person name="Chen W.J."/>
            <person name="Zahm M."/>
            <person name="Cabau C."/>
            <person name="Klopp C."/>
            <person name="Thompson A.W."/>
            <person name="Robinson-Rechavi M."/>
            <person name="Braasch I."/>
            <person name="Lecointre G."/>
            <person name="Bobe J."/>
            <person name="Postlethwait J.H."/>
            <person name="Berthelot C."/>
            <person name="Roest Crollius H."/>
            <person name="Guiguen Y."/>
        </authorList>
    </citation>
    <scope>NUCLEOTIDE SEQUENCE</scope>
    <source>
        <strain evidence="21">Concon-B</strain>
    </source>
</reference>
<dbReference type="InterPro" id="IPR001841">
    <property type="entry name" value="Znf_RING"/>
</dbReference>
<dbReference type="GO" id="GO:0061630">
    <property type="term" value="F:ubiquitin protein ligase activity"/>
    <property type="evidence" value="ECO:0007669"/>
    <property type="project" value="UniProtKB-EC"/>
</dbReference>
<evidence type="ECO:0000256" key="13">
    <source>
        <dbReference type="ARBA" id="ARBA00022786"/>
    </source>
</evidence>
<dbReference type="InterPro" id="IPR056527">
    <property type="entry name" value="WD40_RFWD3"/>
</dbReference>
<dbReference type="InterPro" id="IPR001680">
    <property type="entry name" value="WD40_rpt"/>
</dbReference>
<evidence type="ECO:0000256" key="7">
    <source>
        <dbReference type="ARBA" id="ARBA00022574"/>
    </source>
</evidence>
<keyword evidence="18" id="KW-0175">Coiled coil</keyword>
<dbReference type="PANTHER" id="PTHR16047">
    <property type="entry name" value="RFWD3 PROTEIN"/>
    <property type="match status" value="1"/>
</dbReference>
<evidence type="ECO:0000256" key="12">
    <source>
        <dbReference type="ARBA" id="ARBA00022771"/>
    </source>
</evidence>
<evidence type="ECO:0000256" key="19">
    <source>
        <dbReference type="SAM" id="MobiDB-lite"/>
    </source>
</evidence>
<proteinExistence type="predicted"/>
<evidence type="ECO:0000313" key="22">
    <source>
        <dbReference type="Proteomes" id="UP001152803"/>
    </source>
</evidence>
<accession>A0A9Q1HPN2</accession>
<evidence type="ECO:0000256" key="2">
    <source>
        <dbReference type="ARBA" id="ARBA00004322"/>
    </source>
</evidence>
<evidence type="ECO:0000256" key="18">
    <source>
        <dbReference type="SAM" id="Coils"/>
    </source>
</evidence>
<dbReference type="InterPro" id="IPR013083">
    <property type="entry name" value="Znf_RING/FYVE/PHD"/>
</dbReference>
<dbReference type="InterPro" id="IPR036322">
    <property type="entry name" value="WD40_repeat_dom_sf"/>
</dbReference>
<evidence type="ECO:0000256" key="17">
    <source>
        <dbReference type="PROSITE-ProRule" id="PRU00175"/>
    </source>
</evidence>
<feature type="region of interest" description="Disordered" evidence="19">
    <location>
        <begin position="188"/>
        <end position="207"/>
    </location>
</feature>
<name>A0A9Q1HPN2_CONCO</name>